<dbReference type="EMBL" id="OBKZ01000056">
    <property type="protein sequence ID" value="SOB55359.1"/>
    <property type="molecule type" value="Genomic_DNA"/>
</dbReference>
<gene>
    <name evidence="1" type="ORF">PLUA15_90120</name>
</gene>
<accession>A0AAX2HH78</accession>
<sequence>MFFAQYTVAHATCLPLKRTRGILLAVPLPRRTLPASQGEHDDFHPVYYRRDFWIW</sequence>
<organism evidence="1 2">
    <name type="scientific">Pseudomonas lundensis</name>
    <dbReference type="NCBI Taxonomy" id="86185"/>
    <lineage>
        <taxon>Bacteria</taxon>
        <taxon>Pseudomonadati</taxon>
        <taxon>Pseudomonadota</taxon>
        <taxon>Gammaproteobacteria</taxon>
        <taxon>Pseudomonadales</taxon>
        <taxon>Pseudomonadaceae</taxon>
        <taxon>Pseudomonas</taxon>
    </lineage>
</organism>
<reference evidence="1 2" key="1">
    <citation type="submission" date="2017-08" db="EMBL/GenBank/DDBJ databases">
        <authorList>
            <person name="Chaillou S."/>
        </authorList>
    </citation>
    <scope>NUCLEOTIDE SEQUENCE [LARGE SCALE GENOMIC DNA]</scope>
    <source>
        <strain evidence="1 2">MFPA15A1205</strain>
    </source>
</reference>
<name>A0AAX2HH78_9PSED</name>
<proteinExistence type="predicted"/>
<dbReference type="AlphaFoldDB" id="A0AAX2HH78"/>
<evidence type="ECO:0000313" key="2">
    <source>
        <dbReference type="Proteomes" id="UP000219564"/>
    </source>
</evidence>
<protein>
    <submittedName>
        <fullName evidence="1">Uncharacterized protein</fullName>
    </submittedName>
</protein>
<comment type="caution">
    <text evidence="1">The sequence shown here is derived from an EMBL/GenBank/DDBJ whole genome shotgun (WGS) entry which is preliminary data.</text>
</comment>
<dbReference type="Proteomes" id="UP000219564">
    <property type="component" value="Unassembled WGS sequence"/>
</dbReference>
<evidence type="ECO:0000313" key="1">
    <source>
        <dbReference type="EMBL" id="SOB55359.1"/>
    </source>
</evidence>